<name>A0A0C1ZKR8_9BACT</name>
<proteinExistence type="predicted"/>
<organism evidence="1 2">
    <name type="scientific">Enhygromyxa salina</name>
    <dbReference type="NCBI Taxonomy" id="215803"/>
    <lineage>
        <taxon>Bacteria</taxon>
        <taxon>Pseudomonadati</taxon>
        <taxon>Myxococcota</taxon>
        <taxon>Polyangia</taxon>
        <taxon>Nannocystales</taxon>
        <taxon>Nannocystaceae</taxon>
        <taxon>Enhygromyxa</taxon>
    </lineage>
</organism>
<reference evidence="1 2" key="1">
    <citation type="submission" date="2014-12" db="EMBL/GenBank/DDBJ databases">
        <title>Genome assembly of Enhygromyxa salina DSM 15201.</title>
        <authorList>
            <person name="Sharma G."/>
            <person name="Subramanian S."/>
        </authorList>
    </citation>
    <scope>NUCLEOTIDE SEQUENCE [LARGE SCALE GENOMIC DNA]</scope>
    <source>
        <strain evidence="1 2">DSM 15201</strain>
    </source>
</reference>
<dbReference type="AlphaFoldDB" id="A0A0C1ZKR8"/>
<protein>
    <submittedName>
        <fullName evidence="1">Uncharacterized protein</fullName>
    </submittedName>
</protein>
<dbReference type="EMBL" id="JMCC02000015">
    <property type="protein sequence ID" value="KIG18119.1"/>
    <property type="molecule type" value="Genomic_DNA"/>
</dbReference>
<evidence type="ECO:0000313" key="2">
    <source>
        <dbReference type="Proteomes" id="UP000031599"/>
    </source>
</evidence>
<accession>A0A0C1ZKR8</accession>
<gene>
    <name evidence="1" type="ORF">DB30_02006</name>
</gene>
<evidence type="ECO:0000313" key="1">
    <source>
        <dbReference type="EMBL" id="KIG18119.1"/>
    </source>
</evidence>
<sequence length="62" mass="6820">MDAGEKLTSEQFSKLVDKDASRQDLILALECGVVVDIDFHIVDGPPCSEPDMSRTLVWKKAA</sequence>
<comment type="caution">
    <text evidence="1">The sequence shown here is derived from an EMBL/GenBank/DDBJ whole genome shotgun (WGS) entry which is preliminary data.</text>
</comment>
<dbReference type="Proteomes" id="UP000031599">
    <property type="component" value="Unassembled WGS sequence"/>
</dbReference>